<evidence type="ECO:0000313" key="3">
    <source>
        <dbReference type="Proteomes" id="UP000595278"/>
    </source>
</evidence>
<feature type="transmembrane region" description="Helical" evidence="1">
    <location>
        <begin position="226"/>
        <end position="251"/>
    </location>
</feature>
<feature type="transmembrane region" description="Helical" evidence="1">
    <location>
        <begin position="141"/>
        <end position="162"/>
    </location>
</feature>
<feature type="transmembrane region" description="Helical" evidence="1">
    <location>
        <begin position="257"/>
        <end position="279"/>
    </location>
</feature>
<feature type="transmembrane region" description="Helical" evidence="1">
    <location>
        <begin position="69"/>
        <end position="89"/>
    </location>
</feature>
<proteinExistence type="predicted"/>
<feature type="transmembrane region" description="Helical" evidence="1">
    <location>
        <begin position="112"/>
        <end position="134"/>
    </location>
</feature>
<dbReference type="AlphaFoldDB" id="A0A974RW18"/>
<accession>A0A974RW18</accession>
<dbReference type="KEGG" id="eaz:JHT90_09930"/>
<protein>
    <submittedName>
        <fullName evidence="2">Uncharacterized protein</fullName>
    </submittedName>
</protein>
<dbReference type="EMBL" id="CP067393">
    <property type="protein sequence ID" value="QQP84725.1"/>
    <property type="molecule type" value="Genomic_DNA"/>
</dbReference>
<dbReference type="Proteomes" id="UP000595278">
    <property type="component" value="Chromosome"/>
</dbReference>
<organism evidence="2 3">
    <name type="scientific">Entomomonas asaccharolytica</name>
    <dbReference type="NCBI Taxonomy" id="2785331"/>
    <lineage>
        <taxon>Bacteria</taxon>
        <taxon>Pseudomonadati</taxon>
        <taxon>Pseudomonadota</taxon>
        <taxon>Gammaproteobacteria</taxon>
        <taxon>Pseudomonadales</taxon>
        <taxon>Pseudomonadaceae</taxon>
        <taxon>Entomomonas</taxon>
    </lineage>
</organism>
<keyword evidence="1" id="KW-1133">Transmembrane helix</keyword>
<reference evidence="2 3" key="1">
    <citation type="submission" date="2021-01" db="EMBL/GenBank/DDBJ databases">
        <title>Entomomonas sp. F2A isolated from a house cricket (Acheta domesticus).</title>
        <authorList>
            <person name="Spergser J."/>
            <person name="Busse H.-J."/>
        </authorList>
    </citation>
    <scope>NUCLEOTIDE SEQUENCE [LARGE SCALE GENOMIC DNA]</scope>
    <source>
        <strain evidence="2 3">F2A</strain>
    </source>
</reference>
<dbReference type="RefSeq" id="WP_201090622.1">
    <property type="nucleotide sequence ID" value="NZ_CP067393.1"/>
</dbReference>
<feature type="transmembrane region" description="Helical" evidence="1">
    <location>
        <begin position="36"/>
        <end position="57"/>
    </location>
</feature>
<feature type="transmembrane region" description="Helical" evidence="1">
    <location>
        <begin position="9"/>
        <end position="30"/>
    </location>
</feature>
<gene>
    <name evidence="2" type="ORF">JHT90_09930</name>
</gene>
<feature type="transmembrane region" description="Helical" evidence="1">
    <location>
        <begin position="194"/>
        <end position="214"/>
    </location>
</feature>
<evidence type="ECO:0000256" key="1">
    <source>
        <dbReference type="SAM" id="Phobius"/>
    </source>
</evidence>
<name>A0A974RW18_9GAMM</name>
<evidence type="ECO:0000313" key="2">
    <source>
        <dbReference type="EMBL" id="QQP84725.1"/>
    </source>
</evidence>
<sequence>MINSHKQSIVWLLGLIGLITAISYLTVYLIPTTYHLITNGALVSLLVIGVLLLSLFTRIQNSEYAYPRWCVFIIAIILSICCQLLLKYWDPLFIDIIGRQRYWSIMAEPSRVYYLTCWALLALLLLIATCWLLLRLMKRFVVFGFYELSPWAIWVGFSAWTMGLDCYLTPSLLKTLSFDMANLFSISNENGVQWLYRGLIAVFILIKIAIAVFYQEKWFEKVQRLVWVSITIWLIMLLADMALLALSHFFISSISAVGVLVIYYLLVAMVTVLVLQLFLKQ</sequence>
<keyword evidence="1" id="KW-0812">Transmembrane</keyword>
<keyword evidence="1" id="KW-0472">Membrane</keyword>
<keyword evidence="3" id="KW-1185">Reference proteome</keyword>